<keyword evidence="2" id="KW-0677">Repeat</keyword>
<reference evidence="7" key="1">
    <citation type="journal article" date="2023" name="Commun. Biol.">
        <title>Genome analysis of Parmales, the sister group of diatoms, reveals the evolutionary specialization of diatoms from phago-mixotrophs to photoautotrophs.</title>
        <authorList>
            <person name="Ban H."/>
            <person name="Sato S."/>
            <person name="Yoshikawa S."/>
            <person name="Yamada K."/>
            <person name="Nakamura Y."/>
            <person name="Ichinomiya M."/>
            <person name="Sato N."/>
            <person name="Blanc-Mathieu R."/>
            <person name="Endo H."/>
            <person name="Kuwata A."/>
            <person name="Ogata H."/>
        </authorList>
    </citation>
    <scope>NUCLEOTIDE SEQUENCE [LARGE SCALE GENOMIC DNA]</scope>
</reference>
<feature type="compositionally biased region" description="Basic and acidic residues" evidence="4">
    <location>
        <begin position="657"/>
        <end position="666"/>
    </location>
</feature>
<keyword evidence="3" id="KW-0539">Nucleus</keyword>
<organism evidence="6 7">
    <name type="scientific">Triparma columacea</name>
    <dbReference type="NCBI Taxonomy" id="722753"/>
    <lineage>
        <taxon>Eukaryota</taxon>
        <taxon>Sar</taxon>
        <taxon>Stramenopiles</taxon>
        <taxon>Ochrophyta</taxon>
        <taxon>Bolidophyceae</taxon>
        <taxon>Parmales</taxon>
        <taxon>Triparmaceae</taxon>
        <taxon>Triparma</taxon>
    </lineage>
</organism>
<evidence type="ECO:0000256" key="1">
    <source>
        <dbReference type="ARBA" id="ARBA00004123"/>
    </source>
</evidence>
<evidence type="ECO:0000256" key="2">
    <source>
        <dbReference type="ARBA" id="ARBA00022737"/>
    </source>
</evidence>
<dbReference type="EMBL" id="BRYA01000653">
    <property type="protein sequence ID" value="GMI27938.1"/>
    <property type="molecule type" value="Genomic_DNA"/>
</dbReference>
<feature type="compositionally biased region" description="Acidic residues" evidence="4">
    <location>
        <begin position="740"/>
        <end position="749"/>
    </location>
</feature>
<protein>
    <recommendedName>
        <fullName evidence="5">Suppressor of forked domain-containing protein</fullName>
    </recommendedName>
</protein>
<comment type="subcellular location">
    <subcellularLocation>
        <location evidence="1">Nucleus</location>
    </subcellularLocation>
</comment>
<evidence type="ECO:0000313" key="7">
    <source>
        <dbReference type="Proteomes" id="UP001165065"/>
    </source>
</evidence>
<evidence type="ECO:0000256" key="4">
    <source>
        <dbReference type="SAM" id="MobiDB-lite"/>
    </source>
</evidence>
<feature type="compositionally biased region" description="Polar residues" evidence="4">
    <location>
        <begin position="644"/>
        <end position="655"/>
    </location>
</feature>
<dbReference type="GO" id="GO:0003729">
    <property type="term" value="F:mRNA binding"/>
    <property type="evidence" value="ECO:0007669"/>
    <property type="project" value="TreeGrafter"/>
</dbReference>
<evidence type="ECO:0000259" key="5">
    <source>
        <dbReference type="Pfam" id="PF05843"/>
    </source>
</evidence>
<dbReference type="Gene3D" id="1.25.40.10">
    <property type="entry name" value="Tetratricopeptide repeat domain"/>
    <property type="match status" value="1"/>
</dbReference>
<dbReference type="GO" id="GO:0005634">
    <property type="term" value="C:nucleus"/>
    <property type="evidence" value="ECO:0007669"/>
    <property type="project" value="UniProtKB-SubCell"/>
</dbReference>
<dbReference type="PANTHER" id="PTHR19980">
    <property type="entry name" value="RNA CLEAVAGE STIMULATION FACTOR"/>
    <property type="match status" value="1"/>
</dbReference>
<evidence type="ECO:0000256" key="3">
    <source>
        <dbReference type="ARBA" id="ARBA00023242"/>
    </source>
</evidence>
<feature type="compositionally biased region" description="Basic and acidic residues" evidence="4">
    <location>
        <begin position="708"/>
        <end position="739"/>
    </location>
</feature>
<sequence>MQSQVVSYLKLLTSDPELDDPLPIFQVLLNEAQLKRGGCDLLSVYKGLLRVFPLDENLWAKWCVRALDQGVGLPLIAQIVDMNLSGVVGWLVHLKLNYGLDVASYAKPANAASAWMKQDGVLVTKKEAEKMRSLDEVLWKACERNGHDKEVCRWFKGLSGKDDDAVIGGGELYRIWLGVTRQMYLKGVIDNTEVRERFRRLLGWAHSYVSKALKEYGDFERGVGGEDWKTRMLDEVGGSVEKSMSVWQQRGLNSYNWDNLAVEPTKGDDDVKLFRKIVAYEMTNPEKISDDAIARGRVREAFREGSKALYRTPEVWEEWARWETDRDLTNEVYEQAKHALPNCGLLVVSWAEGLEGSGDWKAAKKVYEDFLERCPCSLGFVMLERLVVRNMPDNTGAAREIFKMARRVLKQTEEDILKTDGSSTVKVVNTSSTADGEDPSQEQSTASYKGTMTYHVYLNHAMVEYKYHNNITVACRIFELGLEKHRSFLKSEKYIVGYAELLLELKDKENFRALISRALEAATEDENSSVSAIRRRQRPLWDMLLKFECEVALTQQDFDRVRDVELRRMKALGEDVDSGIPRTIMDVIVKNDGPKAILLPNSLRRMLQRVDLVVGGKDSGGDSDSRFAARSGLDTKEIYEDDNTGMTNMDRTQAARQKLEDQRAAEKSNIPQWIQILLDGLGRRRGNPPSHITELALQSLLHNGLPAKPDEKGPKYFDEDAGRAREKSDLTKGKRGREENSDEEDDDGGDNLFRSRQRRKVQ</sequence>
<comment type="caution">
    <text evidence="6">The sequence shown here is derived from an EMBL/GenBank/DDBJ whole genome shotgun (WGS) entry which is preliminary data.</text>
</comment>
<dbReference type="InterPro" id="IPR045243">
    <property type="entry name" value="Rna14-like"/>
</dbReference>
<dbReference type="Proteomes" id="UP001165065">
    <property type="component" value="Unassembled WGS sequence"/>
</dbReference>
<name>A0A9W7L386_9STRA</name>
<gene>
    <name evidence="6" type="ORF">TrCOL_g6628</name>
</gene>
<feature type="region of interest" description="Disordered" evidence="4">
    <location>
        <begin position="704"/>
        <end position="762"/>
    </location>
</feature>
<accession>A0A9W7L386</accession>
<dbReference type="SUPFAM" id="SSF48452">
    <property type="entry name" value="TPR-like"/>
    <property type="match status" value="2"/>
</dbReference>
<dbReference type="PANTHER" id="PTHR19980:SF0">
    <property type="entry name" value="CLEAVAGE STIMULATION FACTOR SUBUNIT 3"/>
    <property type="match status" value="1"/>
</dbReference>
<dbReference type="AlphaFoldDB" id="A0A9W7L386"/>
<dbReference type="GO" id="GO:0031124">
    <property type="term" value="P:mRNA 3'-end processing"/>
    <property type="evidence" value="ECO:0007669"/>
    <property type="project" value="InterPro"/>
</dbReference>
<dbReference type="InterPro" id="IPR011990">
    <property type="entry name" value="TPR-like_helical_dom_sf"/>
</dbReference>
<dbReference type="OrthoDB" id="197229at2759"/>
<evidence type="ECO:0000313" key="6">
    <source>
        <dbReference type="EMBL" id="GMI27938.1"/>
    </source>
</evidence>
<dbReference type="InterPro" id="IPR008847">
    <property type="entry name" value="Suf"/>
</dbReference>
<feature type="region of interest" description="Disordered" evidence="4">
    <location>
        <begin position="640"/>
        <end position="666"/>
    </location>
</feature>
<feature type="domain" description="Suppressor of forked" evidence="5">
    <location>
        <begin position="192"/>
        <end position="574"/>
    </location>
</feature>
<dbReference type="Pfam" id="PF05843">
    <property type="entry name" value="Suf"/>
    <property type="match status" value="1"/>
</dbReference>
<proteinExistence type="predicted"/>
<keyword evidence="7" id="KW-1185">Reference proteome</keyword>